<proteinExistence type="predicted"/>
<accession>A0ACB5SVS4</accession>
<evidence type="ECO:0000313" key="2">
    <source>
        <dbReference type="Proteomes" id="UP001165064"/>
    </source>
</evidence>
<sequence length="82" mass="9523">MGGLWKMNQLRKGGKTGQNRCNIRPELPYWDKFRWYSERWLLFAGRCSEIGLKNFDVRSSHQTFESSGWSIGVGLMPEAIPD</sequence>
<keyword evidence="2" id="KW-1185">Reference proteome</keyword>
<name>A0ACB5SVS4_AMBMO</name>
<dbReference type="Proteomes" id="UP001165064">
    <property type="component" value="Unassembled WGS sequence"/>
</dbReference>
<gene>
    <name evidence="1" type="ORF">Amon02_000162700</name>
</gene>
<evidence type="ECO:0000313" key="1">
    <source>
        <dbReference type="EMBL" id="GME74033.1"/>
    </source>
</evidence>
<dbReference type="EMBL" id="BSXS01000815">
    <property type="protein sequence ID" value="GME74033.1"/>
    <property type="molecule type" value="Genomic_DNA"/>
</dbReference>
<comment type="caution">
    <text evidence="1">The sequence shown here is derived from an EMBL/GenBank/DDBJ whole genome shotgun (WGS) entry which is preliminary data.</text>
</comment>
<protein>
    <submittedName>
        <fullName evidence="1">Unnamed protein product</fullName>
    </submittedName>
</protein>
<organism evidence="1 2">
    <name type="scientific">Ambrosiozyma monospora</name>
    <name type="common">Yeast</name>
    <name type="synonym">Endomycopsis monosporus</name>
    <dbReference type="NCBI Taxonomy" id="43982"/>
    <lineage>
        <taxon>Eukaryota</taxon>
        <taxon>Fungi</taxon>
        <taxon>Dikarya</taxon>
        <taxon>Ascomycota</taxon>
        <taxon>Saccharomycotina</taxon>
        <taxon>Pichiomycetes</taxon>
        <taxon>Pichiales</taxon>
        <taxon>Pichiaceae</taxon>
        <taxon>Ambrosiozyma</taxon>
    </lineage>
</organism>
<reference evidence="1" key="1">
    <citation type="submission" date="2023-04" db="EMBL/GenBank/DDBJ databases">
        <title>Ambrosiozyma monospora NBRC 10751.</title>
        <authorList>
            <person name="Ichikawa N."/>
            <person name="Sato H."/>
            <person name="Tonouchi N."/>
        </authorList>
    </citation>
    <scope>NUCLEOTIDE SEQUENCE</scope>
    <source>
        <strain evidence="1">NBRC 10751</strain>
    </source>
</reference>